<accession>A0ABY7M7V2</accession>
<gene>
    <name evidence="6" type="ORF">O0235_03295</name>
</gene>
<keyword evidence="4 6" id="KW-0067">ATP-binding</keyword>
<comment type="similarity">
    <text evidence="1">Belongs to the ABC transporter superfamily.</text>
</comment>
<dbReference type="InterPro" id="IPR003593">
    <property type="entry name" value="AAA+_ATPase"/>
</dbReference>
<evidence type="ECO:0000256" key="3">
    <source>
        <dbReference type="ARBA" id="ARBA00022741"/>
    </source>
</evidence>
<evidence type="ECO:0000313" key="7">
    <source>
        <dbReference type="Proteomes" id="UP001212803"/>
    </source>
</evidence>
<dbReference type="SUPFAM" id="SSF52540">
    <property type="entry name" value="P-loop containing nucleoside triphosphate hydrolases"/>
    <property type="match status" value="1"/>
</dbReference>
<proteinExistence type="inferred from homology"/>
<protein>
    <submittedName>
        <fullName evidence="6">Metal ABC transporter ATP-binding protein</fullName>
    </submittedName>
</protein>
<name>A0ABY7M7V2_9CHLR</name>
<organism evidence="6 7">
    <name type="scientific">Tepidiforma flava</name>
    <dbReference type="NCBI Taxonomy" id="3004094"/>
    <lineage>
        <taxon>Bacteria</taxon>
        <taxon>Bacillati</taxon>
        <taxon>Chloroflexota</taxon>
        <taxon>Tepidiformia</taxon>
        <taxon>Tepidiformales</taxon>
        <taxon>Tepidiformaceae</taxon>
        <taxon>Tepidiforma</taxon>
    </lineage>
</organism>
<dbReference type="RefSeq" id="WP_270057115.1">
    <property type="nucleotide sequence ID" value="NZ_CP115149.1"/>
</dbReference>
<dbReference type="InterPro" id="IPR017871">
    <property type="entry name" value="ABC_transporter-like_CS"/>
</dbReference>
<dbReference type="PROSITE" id="PS50893">
    <property type="entry name" value="ABC_TRANSPORTER_2"/>
    <property type="match status" value="1"/>
</dbReference>
<reference evidence="6 7" key="1">
    <citation type="journal article" date="2023" name="ISME J.">
        <title>Thermophilic Dehalococcoidia with unusual traits shed light on an unexpected past.</title>
        <authorList>
            <person name="Palmer M."/>
            <person name="Covington J.K."/>
            <person name="Zhou E.M."/>
            <person name="Thomas S.C."/>
            <person name="Habib N."/>
            <person name="Seymour C.O."/>
            <person name="Lai D."/>
            <person name="Johnston J."/>
            <person name="Hashimi A."/>
            <person name="Jiao J.Y."/>
            <person name="Muok A.R."/>
            <person name="Liu L."/>
            <person name="Xian W.D."/>
            <person name="Zhi X.Y."/>
            <person name="Li M.M."/>
            <person name="Silva L.P."/>
            <person name="Bowen B.P."/>
            <person name="Louie K."/>
            <person name="Briegel A."/>
            <person name="Pett-Ridge J."/>
            <person name="Weber P.K."/>
            <person name="Tocheva E.I."/>
            <person name="Woyke T."/>
            <person name="Northen T.R."/>
            <person name="Mayali X."/>
            <person name="Li W.J."/>
            <person name="Hedlund B.P."/>
        </authorList>
    </citation>
    <scope>NUCLEOTIDE SEQUENCE [LARGE SCALE GENOMIC DNA]</scope>
    <source>
        <strain evidence="6 7">YIM 72310</strain>
    </source>
</reference>
<feature type="domain" description="ABC transporter" evidence="5">
    <location>
        <begin position="1"/>
        <end position="228"/>
    </location>
</feature>
<evidence type="ECO:0000313" key="6">
    <source>
        <dbReference type="EMBL" id="WBL36593.1"/>
    </source>
</evidence>
<dbReference type="GO" id="GO:0005524">
    <property type="term" value="F:ATP binding"/>
    <property type="evidence" value="ECO:0007669"/>
    <property type="project" value="UniProtKB-KW"/>
</dbReference>
<evidence type="ECO:0000256" key="4">
    <source>
        <dbReference type="ARBA" id="ARBA00022840"/>
    </source>
</evidence>
<dbReference type="InterPro" id="IPR050153">
    <property type="entry name" value="Metal_Ion_Import_ABC"/>
</dbReference>
<dbReference type="PANTHER" id="PTHR42734:SF5">
    <property type="entry name" value="IRON TRANSPORT SYSTEM ATP-BINDING PROTEIN HI_0361-RELATED"/>
    <property type="match status" value="1"/>
</dbReference>
<dbReference type="Proteomes" id="UP001212803">
    <property type="component" value="Chromosome"/>
</dbReference>
<dbReference type="InterPro" id="IPR003439">
    <property type="entry name" value="ABC_transporter-like_ATP-bd"/>
</dbReference>
<sequence>MAVAYGHNLAVCDVTAEVPRGSIVGLIGPNGSGKSTLLKAIAGSVPLSAGSIRFGGQPAGRFTGRIAYVPQREEVNWDFPVTARDVVAMGRYRALGWLRWPGRRERAAANAALAALGLEGMGDRHISQFSGGQQQRIFLARAMVQEPELVLLDEPFTGVDVRNREVFHAQIRRFAEAGVTVLVATHDLDEVRATTTHVLLLNRRMVAFGPTAATFTPANLRAAFGGQVAVFEQVPVFERAP</sequence>
<dbReference type="Gene3D" id="3.40.50.300">
    <property type="entry name" value="P-loop containing nucleotide triphosphate hydrolases"/>
    <property type="match status" value="1"/>
</dbReference>
<keyword evidence="3" id="KW-0547">Nucleotide-binding</keyword>
<evidence type="ECO:0000256" key="1">
    <source>
        <dbReference type="ARBA" id="ARBA00005417"/>
    </source>
</evidence>
<keyword evidence="7" id="KW-1185">Reference proteome</keyword>
<dbReference type="InterPro" id="IPR027417">
    <property type="entry name" value="P-loop_NTPase"/>
</dbReference>
<dbReference type="PROSITE" id="PS00211">
    <property type="entry name" value="ABC_TRANSPORTER_1"/>
    <property type="match status" value="1"/>
</dbReference>
<keyword evidence="2" id="KW-0813">Transport</keyword>
<dbReference type="PANTHER" id="PTHR42734">
    <property type="entry name" value="METAL TRANSPORT SYSTEM ATP-BINDING PROTEIN TM_0124-RELATED"/>
    <property type="match status" value="1"/>
</dbReference>
<evidence type="ECO:0000259" key="5">
    <source>
        <dbReference type="PROSITE" id="PS50893"/>
    </source>
</evidence>
<evidence type="ECO:0000256" key="2">
    <source>
        <dbReference type="ARBA" id="ARBA00022448"/>
    </source>
</evidence>
<dbReference type="CDD" id="cd03235">
    <property type="entry name" value="ABC_Metallic_Cations"/>
    <property type="match status" value="1"/>
</dbReference>
<dbReference type="Pfam" id="PF00005">
    <property type="entry name" value="ABC_tran"/>
    <property type="match status" value="1"/>
</dbReference>
<dbReference type="SMART" id="SM00382">
    <property type="entry name" value="AAA"/>
    <property type="match status" value="1"/>
</dbReference>
<dbReference type="EMBL" id="CP115149">
    <property type="protein sequence ID" value="WBL36593.1"/>
    <property type="molecule type" value="Genomic_DNA"/>
</dbReference>